<feature type="transmembrane region" description="Helical" evidence="1">
    <location>
        <begin position="62"/>
        <end position="82"/>
    </location>
</feature>
<dbReference type="KEGG" id="naer:MJ1_0038"/>
<evidence type="ECO:0000313" key="3">
    <source>
        <dbReference type="Proteomes" id="UP001055553"/>
    </source>
</evidence>
<dbReference type="Proteomes" id="UP001055553">
    <property type="component" value="Chromosome"/>
</dbReference>
<accession>A0A915S9R9</accession>
<organism evidence="2 3">
    <name type="scientific">Nanobdella aerobiophila</name>
    <dbReference type="NCBI Taxonomy" id="2586965"/>
    <lineage>
        <taxon>Archaea</taxon>
        <taxon>Nanobdellota</taxon>
        <taxon>Nanobdellia</taxon>
        <taxon>Nanobdellales</taxon>
        <taxon>Nanobdellaceae</taxon>
        <taxon>Nanobdella</taxon>
    </lineage>
</organism>
<reference evidence="3" key="1">
    <citation type="journal article" date="2022" name="Int. J. Syst. Evol. Microbiol.">
        <title>Nanobdella aerobiophila gen. nov., sp. nov., a thermoacidophilic, obligate ectosymbiotic archaeon, and proposal of Nanobdellaceae fam. nov., Nanobdellales ord. nov. and Nanobdellia class. nov.</title>
        <authorList>
            <person name="Kato S."/>
            <person name="Ogasawara A."/>
            <person name="Itoh T."/>
            <person name="Sakai H.D."/>
            <person name="Shimizu M."/>
            <person name="Yuki M."/>
            <person name="Kaneko M."/>
            <person name="Takashina T."/>
            <person name="Ohkuma M."/>
        </authorList>
    </citation>
    <scope>NUCLEOTIDE SEQUENCE [LARGE SCALE GENOMIC DNA]</scope>
    <source>
        <strain evidence="3">MJ1</strain>
    </source>
</reference>
<sequence>MIIYDKDIISKYIKLEKEEPLFLVSYNPNIYSLRKSFNLYILFAIYFILFIISEYLNRNYYLFIILIIILMILMYFSLSFYYQGKGYKIIFTDKRLIQIINNNIYSINNDSIYDIKLYQNLYEKLNKLYTLRIYTSSFLVNKDINTIIDIILLKKEDLNKILDIINKNRKNLYNNKVIEP</sequence>
<proteinExistence type="predicted"/>
<protein>
    <submittedName>
        <fullName evidence="2">Uncharacterized protein</fullName>
    </submittedName>
</protein>
<keyword evidence="1" id="KW-0472">Membrane</keyword>
<dbReference type="AlphaFoldDB" id="A0A915S9R9"/>
<keyword evidence="1" id="KW-1133">Transmembrane helix</keyword>
<dbReference type="GeneID" id="74567990"/>
<dbReference type="EMBL" id="AP019769">
    <property type="protein sequence ID" value="BBL45217.1"/>
    <property type="molecule type" value="Genomic_DNA"/>
</dbReference>
<evidence type="ECO:0000256" key="1">
    <source>
        <dbReference type="SAM" id="Phobius"/>
    </source>
</evidence>
<gene>
    <name evidence="2" type="ORF">MJ1_0038</name>
</gene>
<name>A0A915S9R9_9ARCH</name>
<feature type="transmembrane region" description="Helical" evidence="1">
    <location>
        <begin position="37"/>
        <end position="56"/>
    </location>
</feature>
<dbReference type="RefSeq" id="WP_258393259.1">
    <property type="nucleotide sequence ID" value="NZ_AP019769.1"/>
</dbReference>
<keyword evidence="3" id="KW-1185">Reference proteome</keyword>
<keyword evidence="1" id="KW-0812">Transmembrane</keyword>
<evidence type="ECO:0000313" key="2">
    <source>
        <dbReference type="EMBL" id="BBL45217.1"/>
    </source>
</evidence>